<keyword evidence="3" id="KW-1185">Reference proteome</keyword>
<feature type="region of interest" description="Disordered" evidence="1">
    <location>
        <begin position="39"/>
        <end position="89"/>
    </location>
</feature>
<feature type="compositionally biased region" description="Basic and acidic residues" evidence="1">
    <location>
        <begin position="172"/>
        <end position="183"/>
    </location>
</feature>
<name>A0ABP1SB16_9HEXA</name>
<feature type="region of interest" description="Disordered" evidence="1">
    <location>
        <begin position="142"/>
        <end position="227"/>
    </location>
</feature>
<gene>
    <name evidence="2" type="ORF">ODALV1_LOCUS31658</name>
</gene>
<organism evidence="2 3">
    <name type="scientific">Orchesella dallaii</name>
    <dbReference type="NCBI Taxonomy" id="48710"/>
    <lineage>
        <taxon>Eukaryota</taxon>
        <taxon>Metazoa</taxon>
        <taxon>Ecdysozoa</taxon>
        <taxon>Arthropoda</taxon>
        <taxon>Hexapoda</taxon>
        <taxon>Collembola</taxon>
        <taxon>Entomobryomorpha</taxon>
        <taxon>Entomobryoidea</taxon>
        <taxon>Orchesellidae</taxon>
        <taxon>Orchesellinae</taxon>
        <taxon>Orchesella</taxon>
    </lineage>
</organism>
<evidence type="ECO:0000313" key="3">
    <source>
        <dbReference type="Proteomes" id="UP001642540"/>
    </source>
</evidence>
<proteinExistence type="predicted"/>
<feature type="compositionally biased region" description="Basic and acidic residues" evidence="1">
    <location>
        <begin position="39"/>
        <end position="68"/>
    </location>
</feature>
<feature type="compositionally biased region" description="Acidic residues" evidence="1">
    <location>
        <begin position="154"/>
        <end position="171"/>
    </location>
</feature>
<sequence>MSTKRKSSNWGFNLTSLNPLKWGANSKGKMQVGIEVEDTRKEEQHSYIHNCQKKDETMEKGSTKEELRASAATSIPPPPPPLPPNEPIIFISNNYEPECQSRIQDSFCTLKSTVTPSYEHLSGTQAFIAELKQLLKRMKEKRKERGESGSWFTDSDDDSEADVVTEDEDGEKETIEQRHDNEASCRLMATIMVTPHPKPRKRLESKKDLAMIDNAPLPLPRSASKVA</sequence>
<evidence type="ECO:0000313" key="2">
    <source>
        <dbReference type="EMBL" id="CAL8149187.1"/>
    </source>
</evidence>
<reference evidence="2 3" key="1">
    <citation type="submission" date="2024-08" db="EMBL/GenBank/DDBJ databases">
        <authorList>
            <person name="Cucini C."/>
            <person name="Frati F."/>
        </authorList>
    </citation>
    <scope>NUCLEOTIDE SEQUENCE [LARGE SCALE GENOMIC DNA]</scope>
</reference>
<accession>A0ABP1SB16</accession>
<protein>
    <submittedName>
        <fullName evidence="2">Uncharacterized protein</fullName>
    </submittedName>
</protein>
<dbReference type="Proteomes" id="UP001642540">
    <property type="component" value="Unassembled WGS sequence"/>
</dbReference>
<evidence type="ECO:0000256" key="1">
    <source>
        <dbReference type="SAM" id="MobiDB-lite"/>
    </source>
</evidence>
<comment type="caution">
    <text evidence="2">The sequence shown here is derived from an EMBL/GenBank/DDBJ whole genome shotgun (WGS) entry which is preliminary data.</text>
</comment>
<dbReference type="EMBL" id="CAXLJM020000196">
    <property type="protein sequence ID" value="CAL8149187.1"/>
    <property type="molecule type" value="Genomic_DNA"/>
</dbReference>
<feature type="compositionally biased region" description="Pro residues" evidence="1">
    <location>
        <begin position="75"/>
        <end position="86"/>
    </location>
</feature>